<name>A0A6A1WIF9_9ROSI</name>
<dbReference type="PANTHER" id="PTHR38386">
    <property type="entry name" value="OS05G0426900 PROTEIN"/>
    <property type="match status" value="1"/>
</dbReference>
<dbReference type="Proteomes" id="UP000516437">
    <property type="component" value="Chromosome 2"/>
</dbReference>
<sequence>MNGYSKIRQVCIPKSRSVDFSDLSYPIQAPNAIWSDNSKNQEMAQNQSIRETATHVLFPEQEVQEDGAGEIFGVILSRAYSVSSASSQVSRAENHKKNSAIGSAVSRALSMRISSPSVSEGYSRIHHQCDPLADDEYPKATRARRTTKKRGKILQACRRLFGF</sequence>
<dbReference type="OrthoDB" id="1931397at2759"/>
<evidence type="ECO:0000313" key="3">
    <source>
        <dbReference type="Proteomes" id="UP000516437"/>
    </source>
</evidence>
<dbReference type="Proteomes" id="UP000516437">
    <property type="component" value="Chromosome 8"/>
</dbReference>
<protein>
    <submittedName>
        <fullName evidence="2">Uncharacterized protein</fullName>
    </submittedName>
</protein>
<proteinExistence type="predicted"/>
<dbReference type="EMBL" id="RXIC02000020">
    <property type="protein sequence ID" value="KAB1223448.1"/>
    <property type="molecule type" value="Genomic_DNA"/>
</dbReference>
<reference evidence="2 3" key="2">
    <citation type="journal article" date="2019" name="Plant Biotechnol. J.">
        <title>The red bayberry genome and genetic basis of sex determination.</title>
        <authorList>
            <person name="Jia H.M."/>
            <person name="Jia H.J."/>
            <person name="Cai Q.L."/>
            <person name="Wang Y."/>
            <person name="Zhao H.B."/>
            <person name="Yang W.F."/>
            <person name="Wang G.Y."/>
            <person name="Li Y.H."/>
            <person name="Zhan D.L."/>
            <person name="Shen Y.T."/>
            <person name="Niu Q.F."/>
            <person name="Chang L."/>
            <person name="Qiu J."/>
            <person name="Zhao L."/>
            <person name="Xie H.B."/>
            <person name="Fu W.Y."/>
            <person name="Jin J."/>
            <person name="Li X.W."/>
            <person name="Jiao Y."/>
            <person name="Zhou C.C."/>
            <person name="Tu T."/>
            <person name="Chai C.Y."/>
            <person name="Gao J.L."/>
            <person name="Fan L.J."/>
            <person name="van de Weg E."/>
            <person name="Wang J.Y."/>
            <person name="Gao Z.S."/>
        </authorList>
    </citation>
    <scope>NUCLEOTIDE SEQUENCE [LARGE SCALE GENOMIC DNA]</scope>
    <source>
        <tissue evidence="2">Leaves</tissue>
    </source>
</reference>
<accession>A0A6A1WIF9</accession>
<dbReference type="AlphaFoldDB" id="A0A6A1WIF9"/>
<reference evidence="2" key="1">
    <citation type="submission" date="2018-07" db="EMBL/GenBank/DDBJ databases">
        <authorList>
            <person name="Gao Z.-S."/>
            <person name="Jia H.-M."/>
            <person name="Jia H.-J."/>
            <person name="Cai Q.-L."/>
            <person name="Wang Y."/>
            <person name="Zhao H.-B."/>
        </authorList>
    </citation>
    <scope>NUCLEOTIDE SEQUENCE</scope>
    <source>
        <tissue evidence="2">Leaves</tissue>
    </source>
</reference>
<dbReference type="EMBL" id="RXIC02000026">
    <property type="protein sequence ID" value="KAB1204761.1"/>
    <property type="molecule type" value="Genomic_DNA"/>
</dbReference>
<organism evidence="2 3">
    <name type="scientific">Morella rubra</name>
    <name type="common">Chinese bayberry</name>
    <dbReference type="NCBI Taxonomy" id="262757"/>
    <lineage>
        <taxon>Eukaryota</taxon>
        <taxon>Viridiplantae</taxon>
        <taxon>Streptophyta</taxon>
        <taxon>Embryophyta</taxon>
        <taxon>Tracheophyta</taxon>
        <taxon>Spermatophyta</taxon>
        <taxon>Magnoliopsida</taxon>
        <taxon>eudicotyledons</taxon>
        <taxon>Gunneridae</taxon>
        <taxon>Pentapetalae</taxon>
        <taxon>rosids</taxon>
        <taxon>fabids</taxon>
        <taxon>Fagales</taxon>
        <taxon>Myricaceae</taxon>
        <taxon>Morella</taxon>
    </lineage>
</organism>
<keyword evidence="3" id="KW-1185">Reference proteome</keyword>
<dbReference type="PANTHER" id="PTHR38386:SF7">
    <property type="entry name" value="TOPOISOMERASE 1-ASSOCIATED FACTOR 1"/>
    <property type="match status" value="1"/>
</dbReference>
<evidence type="ECO:0000313" key="1">
    <source>
        <dbReference type="EMBL" id="KAB1204761.1"/>
    </source>
</evidence>
<gene>
    <name evidence="2" type="ORF">CJ030_MR2G012445</name>
    <name evidence="1" type="ORF">CJ030_MR8G027392</name>
</gene>
<reference evidence="2" key="3">
    <citation type="submission" date="2019-09" db="EMBL/GenBank/DDBJ databases">
        <authorList>
            <person name="Gao Z."/>
        </authorList>
    </citation>
    <scope>NUCLEOTIDE SEQUENCE</scope>
    <source>
        <tissue evidence="2">Leaves</tissue>
    </source>
</reference>
<evidence type="ECO:0000313" key="2">
    <source>
        <dbReference type="EMBL" id="KAB1223448.1"/>
    </source>
</evidence>
<comment type="caution">
    <text evidence="2">The sequence shown here is derived from an EMBL/GenBank/DDBJ whole genome shotgun (WGS) entry which is preliminary data.</text>
</comment>